<evidence type="ECO:0000256" key="2">
    <source>
        <dbReference type="ARBA" id="ARBA00023015"/>
    </source>
</evidence>
<comment type="subcellular location">
    <subcellularLocation>
        <location evidence="1">Nucleus</location>
    </subcellularLocation>
</comment>
<evidence type="ECO:0000259" key="6">
    <source>
        <dbReference type="Pfam" id="PF01429"/>
    </source>
</evidence>
<keyword evidence="4" id="KW-0804">Transcription</keyword>
<accession>A0A8S2A693</accession>
<evidence type="ECO:0000256" key="3">
    <source>
        <dbReference type="ARBA" id="ARBA00023125"/>
    </source>
</evidence>
<gene>
    <name evidence="7" type="ORF">AARE701A_LOCUS9086</name>
</gene>
<dbReference type="PANTHER" id="PTHR35292:SF3">
    <property type="entry name" value="EXPRESSED PROTEIN"/>
    <property type="match status" value="1"/>
</dbReference>
<keyword evidence="3" id="KW-0238">DNA-binding</keyword>
<evidence type="ECO:0000256" key="5">
    <source>
        <dbReference type="ARBA" id="ARBA00023242"/>
    </source>
</evidence>
<dbReference type="Gene3D" id="3.30.420.10">
    <property type="entry name" value="Ribonuclease H-like superfamily/Ribonuclease H"/>
    <property type="match status" value="1"/>
</dbReference>
<reference evidence="7" key="1">
    <citation type="submission" date="2021-01" db="EMBL/GenBank/DDBJ databases">
        <authorList>
            <person name="Bezrukov I."/>
        </authorList>
    </citation>
    <scope>NUCLEOTIDE SEQUENCE</scope>
</reference>
<dbReference type="PANTHER" id="PTHR35292">
    <property type="entry name" value="EXPRESSED PROTEIN"/>
    <property type="match status" value="1"/>
</dbReference>
<evidence type="ECO:0000313" key="7">
    <source>
        <dbReference type="EMBL" id="CAE5992716.1"/>
    </source>
</evidence>
<protein>
    <recommendedName>
        <fullName evidence="6">MBD domain-containing protein</fullName>
    </recommendedName>
</protein>
<evidence type="ECO:0000256" key="1">
    <source>
        <dbReference type="ARBA" id="ARBA00004123"/>
    </source>
</evidence>
<dbReference type="InterPro" id="IPR001739">
    <property type="entry name" value="Methyl_CpG_DNA-bd"/>
</dbReference>
<organism evidence="7 8">
    <name type="scientific">Arabidopsis arenosa</name>
    <name type="common">Sand rock-cress</name>
    <name type="synonym">Cardaminopsis arenosa</name>
    <dbReference type="NCBI Taxonomy" id="38785"/>
    <lineage>
        <taxon>Eukaryota</taxon>
        <taxon>Viridiplantae</taxon>
        <taxon>Streptophyta</taxon>
        <taxon>Embryophyta</taxon>
        <taxon>Tracheophyta</taxon>
        <taxon>Spermatophyta</taxon>
        <taxon>Magnoliopsida</taxon>
        <taxon>eudicotyledons</taxon>
        <taxon>Gunneridae</taxon>
        <taxon>Pentapetalae</taxon>
        <taxon>rosids</taxon>
        <taxon>malvids</taxon>
        <taxon>Brassicales</taxon>
        <taxon>Brassicaceae</taxon>
        <taxon>Camelineae</taxon>
        <taxon>Arabidopsis</taxon>
    </lineage>
</organism>
<dbReference type="EMBL" id="LR999453">
    <property type="protein sequence ID" value="CAE5992716.1"/>
    <property type="molecule type" value="Genomic_DNA"/>
</dbReference>
<dbReference type="Proteomes" id="UP000682877">
    <property type="component" value="Chromosome 3"/>
</dbReference>
<keyword evidence="2" id="KW-0805">Transcription regulation</keyword>
<name>A0A8S2A693_ARAAE</name>
<dbReference type="GO" id="GO:0003677">
    <property type="term" value="F:DNA binding"/>
    <property type="evidence" value="ECO:0007669"/>
    <property type="project" value="UniProtKB-KW"/>
</dbReference>
<keyword evidence="8" id="KW-1185">Reference proteome</keyword>
<dbReference type="InterPro" id="IPR036397">
    <property type="entry name" value="RNaseH_sf"/>
</dbReference>
<dbReference type="SUPFAM" id="SSF53098">
    <property type="entry name" value="Ribonuclease H-like"/>
    <property type="match status" value="1"/>
</dbReference>
<dbReference type="GO" id="GO:0005634">
    <property type="term" value="C:nucleus"/>
    <property type="evidence" value="ECO:0007669"/>
    <property type="project" value="UniProtKB-SubCell"/>
</dbReference>
<dbReference type="Gene3D" id="3.30.890.10">
    <property type="entry name" value="Methyl-cpg-binding Protein 2, Chain A"/>
    <property type="match status" value="1"/>
</dbReference>
<evidence type="ECO:0000256" key="4">
    <source>
        <dbReference type="ARBA" id="ARBA00023163"/>
    </source>
</evidence>
<feature type="domain" description="MBD" evidence="6">
    <location>
        <begin position="172"/>
        <end position="228"/>
    </location>
</feature>
<dbReference type="Pfam" id="PF01429">
    <property type="entry name" value="MBD"/>
    <property type="match status" value="1"/>
</dbReference>
<dbReference type="InterPro" id="IPR016177">
    <property type="entry name" value="DNA-bd_dom_sf"/>
</dbReference>
<dbReference type="SUPFAM" id="SSF54171">
    <property type="entry name" value="DNA-binding domain"/>
    <property type="match status" value="1"/>
</dbReference>
<dbReference type="AlphaFoldDB" id="A0A8S2A693"/>
<evidence type="ECO:0000313" key="8">
    <source>
        <dbReference type="Proteomes" id="UP000682877"/>
    </source>
</evidence>
<keyword evidence="5" id="KW-0539">Nucleus</keyword>
<proteinExistence type="predicted"/>
<sequence>MAPSISTIRNYYTHQEYSVDFFGEELIVTVTRTPSVIRKWINNVHFFNRFTSHPLVVGLGVYWTLPTHYADPPPESYNRPADTLQLCVGTRCIIIQLSHCDHVPYALHNFLASYTHVGVWNSQDATKLEQCRHQLKIGKLLDIRRSCEEPGDVDMNVDSPVVRWFQDRHGIPKTPQGLKRILVVRRSGEKADVYYQTEAPKRKRLKCFKDVTKFIEDNEQFKDMKIEEILKKTLNQKSRSMASFARRAMSLAHQIPSARVSAGASSIGQRRCLAGAADHHGSTKVDFWKQPTNPGNWKEEHFVLISLSGWGLLFYSGYKLATGGKKEEPVESTQ</sequence>
<dbReference type="InterPro" id="IPR012337">
    <property type="entry name" value="RNaseH-like_sf"/>
</dbReference>